<dbReference type="PANTHER" id="PTHR24291">
    <property type="entry name" value="CYTOCHROME P450 FAMILY 4"/>
    <property type="match status" value="1"/>
</dbReference>
<dbReference type="InterPro" id="IPR001128">
    <property type="entry name" value="Cyt_P450"/>
</dbReference>
<dbReference type="GO" id="GO:0046872">
    <property type="term" value="F:metal ion binding"/>
    <property type="evidence" value="ECO:0007669"/>
    <property type="project" value="UniProtKB-KW"/>
</dbReference>
<dbReference type="PRINTS" id="PR00385">
    <property type="entry name" value="P450"/>
</dbReference>
<protein>
    <recommendedName>
        <fullName evidence="12">Cytochrome P450</fullName>
    </recommendedName>
</protein>
<keyword evidence="3 8" id="KW-0349">Heme</keyword>
<dbReference type="PROSITE" id="PS00086">
    <property type="entry name" value="CYTOCHROME_P450"/>
    <property type="match status" value="1"/>
</dbReference>
<dbReference type="PANTHER" id="PTHR24291:SF106">
    <property type="entry name" value="CYTOCHROME P450 4G1-RELATED"/>
    <property type="match status" value="1"/>
</dbReference>
<keyword evidence="5 9" id="KW-0560">Oxidoreductase</keyword>
<evidence type="ECO:0000256" key="5">
    <source>
        <dbReference type="ARBA" id="ARBA00023002"/>
    </source>
</evidence>
<evidence type="ECO:0000313" key="11">
    <source>
        <dbReference type="Proteomes" id="UP001558652"/>
    </source>
</evidence>
<evidence type="ECO:0000256" key="7">
    <source>
        <dbReference type="ARBA" id="ARBA00023033"/>
    </source>
</evidence>
<comment type="similarity">
    <text evidence="2 9">Belongs to the cytochrome P450 family.</text>
</comment>
<evidence type="ECO:0000256" key="9">
    <source>
        <dbReference type="RuleBase" id="RU000461"/>
    </source>
</evidence>
<organism evidence="10 11">
    <name type="scientific">Ranatra chinensis</name>
    <dbReference type="NCBI Taxonomy" id="642074"/>
    <lineage>
        <taxon>Eukaryota</taxon>
        <taxon>Metazoa</taxon>
        <taxon>Ecdysozoa</taxon>
        <taxon>Arthropoda</taxon>
        <taxon>Hexapoda</taxon>
        <taxon>Insecta</taxon>
        <taxon>Pterygota</taxon>
        <taxon>Neoptera</taxon>
        <taxon>Paraneoptera</taxon>
        <taxon>Hemiptera</taxon>
        <taxon>Heteroptera</taxon>
        <taxon>Panheteroptera</taxon>
        <taxon>Nepomorpha</taxon>
        <taxon>Nepidae</taxon>
        <taxon>Ranatrinae</taxon>
        <taxon>Ranatra</taxon>
    </lineage>
</organism>
<dbReference type="InterPro" id="IPR036396">
    <property type="entry name" value="Cyt_P450_sf"/>
</dbReference>
<evidence type="ECO:0000313" key="10">
    <source>
        <dbReference type="EMBL" id="KAL1116266.1"/>
    </source>
</evidence>
<feature type="binding site" description="axial binding residue" evidence="8">
    <location>
        <position position="416"/>
    </location>
    <ligand>
        <name>heme</name>
        <dbReference type="ChEBI" id="CHEBI:30413"/>
    </ligand>
    <ligandPart>
        <name>Fe</name>
        <dbReference type="ChEBI" id="CHEBI:18248"/>
    </ligandPart>
</feature>
<dbReference type="GO" id="GO:0004497">
    <property type="term" value="F:monooxygenase activity"/>
    <property type="evidence" value="ECO:0007669"/>
    <property type="project" value="UniProtKB-KW"/>
</dbReference>
<comment type="cofactor">
    <cofactor evidence="1 8">
        <name>heme</name>
        <dbReference type="ChEBI" id="CHEBI:30413"/>
    </cofactor>
</comment>
<evidence type="ECO:0000256" key="6">
    <source>
        <dbReference type="ARBA" id="ARBA00023004"/>
    </source>
</evidence>
<evidence type="ECO:0000256" key="2">
    <source>
        <dbReference type="ARBA" id="ARBA00010617"/>
    </source>
</evidence>
<keyword evidence="11" id="KW-1185">Reference proteome</keyword>
<keyword evidence="6 8" id="KW-0408">Iron</keyword>
<dbReference type="Pfam" id="PF00067">
    <property type="entry name" value="p450"/>
    <property type="match status" value="1"/>
</dbReference>
<accession>A0ABD0XYH1</accession>
<sequence>MGFTEGYTDIIKLWFGPKLLVGIYNPNDIELVLGSNVHLTKSQEYTFFEPWFGNGLLISKGETWQAHRKMIAPTFHLNVLKRFMKQFNVRGRGLVTKMKKEIGNEFDCHDYMSECTVETLVETVMGVKECFQGNAYYNYAEEVMEMCGIIHSRHSKLWLRSDLLFKLFPEWKKHNKLLASIHRFTNKVFYKKKEAVVTKKPSTVTTSVEEENAKEIDAGEKYSFGHSSGIKDDIDDNEIGAKKRSPFLESLIERSLNDDGITEQEVINQVNTIMFEGHDTTAAGSSFFLCAMAVLPEIQARCHEEIDAIFGDSDRDVTFEDTLQMKYTERCIMEALRMFPPVPLIARQLEQELKLILGNYTVPAGCTVGIATIKLHRRPDIYKNPDEFNPDNFLPENSASRHYYGFIPFSAGPRSCVGRKYAMLKLKVILAHILRKYRIAGGKPMDQWELQADIILKRGDGFKIRLVPRS</sequence>
<comment type="caution">
    <text evidence="10">The sequence shown here is derived from an EMBL/GenBank/DDBJ whole genome shotgun (WGS) entry which is preliminary data.</text>
</comment>
<dbReference type="Proteomes" id="UP001558652">
    <property type="component" value="Unassembled WGS sequence"/>
</dbReference>
<reference evidence="10 11" key="1">
    <citation type="submission" date="2024-07" db="EMBL/GenBank/DDBJ databases">
        <title>Chromosome-level genome assembly of the water stick insect Ranatra chinensis (Heteroptera: Nepidae).</title>
        <authorList>
            <person name="Liu X."/>
        </authorList>
    </citation>
    <scope>NUCLEOTIDE SEQUENCE [LARGE SCALE GENOMIC DNA]</scope>
    <source>
        <strain evidence="10">Cailab_2021Rc</strain>
        <tissue evidence="10">Muscle</tissue>
    </source>
</reference>
<gene>
    <name evidence="10" type="ORF">AAG570_005761</name>
</gene>
<dbReference type="AlphaFoldDB" id="A0ABD0XYH1"/>
<dbReference type="InterPro" id="IPR050196">
    <property type="entry name" value="Cytochrome_P450_Monoox"/>
</dbReference>
<keyword evidence="7 9" id="KW-0503">Monooxygenase</keyword>
<dbReference type="Gene3D" id="1.10.630.10">
    <property type="entry name" value="Cytochrome P450"/>
    <property type="match status" value="1"/>
</dbReference>
<name>A0ABD0XYH1_9HEMI</name>
<dbReference type="InterPro" id="IPR017972">
    <property type="entry name" value="Cyt_P450_CS"/>
</dbReference>
<evidence type="ECO:0000256" key="4">
    <source>
        <dbReference type="ARBA" id="ARBA00022723"/>
    </source>
</evidence>
<evidence type="ECO:0000256" key="3">
    <source>
        <dbReference type="ARBA" id="ARBA00022617"/>
    </source>
</evidence>
<dbReference type="InterPro" id="IPR002401">
    <property type="entry name" value="Cyt_P450_E_grp-I"/>
</dbReference>
<evidence type="ECO:0000256" key="1">
    <source>
        <dbReference type="ARBA" id="ARBA00001971"/>
    </source>
</evidence>
<evidence type="ECO:0008006" key="12">
    <source>
        <dbReference type="Google" id="ProtNLM"/>
    </source>
</evidence>
<dbReference type="CDD" id="cd20628">
    <property type="entry name" value="CYP4"/>
    <property type="match status" value="1"/>
</dbReference>
<dbReference type="PRINTS" id="PR00463">
    <property type="entry name" value="EP450I"/>
</dbReference>
<dbReference type="SUPFAM" id="SSF48264">
    <property type="entry name" value="Cytochrome P450"/>
    <property type="match status" value="1"/>
</dbReference>
<evidence type="ECO:0000256" key="8">
    <source>
        <dbReference type="PIRSR" id="PIRSR602401-1"/>
    </source>
</evidence>
<dbReference type="EMBL" id="JBFDAA010000018">
    <property type="protein sequence ID" value="KAL1116266.1"/>
    <property type="molecule type" value="Genomic_DNA"/>
</dbReference>
<proteinExistence type="inferred from homology"/>
<keyword evidence="4 8" id="KW-0479">Metal-binding</keyword>